<dbReference type="AlphaFoldDB" id="A0AAD1UFZ7"/>
<evidence type="ECO:0000313" key="3">
    <source>
        <dbReference type="EMBL" id="CAI2368646.1"/>
    </source>
</evidence>
<evidence type="ECO:0000313" key="4">
    <source>
        <dbReference type="Proteomes" id="UP001295684"/>
    </source>
</evidence>
<protein>
    <submittedName>
        <fullName evidence="3">Uncharacterized protein</fullName>
    </submittedName>
</protein>
<feature type="region of interest" description="Disordered" evidence="2">
    <location>
        <begin position="161"/>
        <end position="232"/>
    </location>
</feature>
<comment type="caution">
    <text evidence="3">The sequence shown here is derived from an EMBL/GenBank/DDBJ whole genome shotgun (WGS) entry which is preliminary data.</text>
</comment>
<name>A0AAD1UFZ7_EUPCR</name>
<feature type="compositionally biased region" description="Basic and acidic residues" evidence="2">
    <location>
        <begin position="173"/>
        <end position="186"/>
    </location>
</feature>
<feature type="compositionally biased region" description="Polar residues" evidence="2">
    <location>
        <begin position="201"/>
        <end position="223"/>
    </location>
</feature>
<organism evidence="3 4">
    <name type="scientific">Euplotes crassus</name>
    <dbReference type="NCBI Taxonomy" id="5936"/>
    <lineage>
        <taxon>Eukaryota</taxon>
        <taxon>Sar</taxon>
        <taxon>Alveolata</taxon>
        <taxon>Ciliophora</taxon>
        <taxon>Intramacronucleata</taxon>
        <taxon>Spirotrichea</taxon>
        <taxon>Hypotrichia</taxon>
        <taxon>Euplotida</taxon>
        <taxon>Euplotidae</taxon>
        <taxon>Moneuplotes</taxon>
    </lineage>
</organism>
<evidence type="ECO:0000256" key="1">
    <source>
        <dbReference type="SAM" id="Coils"/>
    </source>
</evidence>
<reference evidence="3" key="1">
    <citation type="submission" date="2023-07" db="EMBL/GenBank/DDBJ databases">
        <authorList>
            <consortium name="AG Swart"/>
            <person name="Singh M."/>
            <person name="Singh A."/>
            <person name="Seah K."/>
            <person name="Emmerich C."/>
        </authorList>
    </citation>
    <scope>NUCLEOTIDE SEQUENCE</scope>
    <source>
        <strain evidence="3">DP1</strain>
    </source>
</reference>
<gene>
    <name evidence="3" type="ORF">ECRASSUSDP1_LOCUS9942</name>
</gene>
<keyword evidence="1" id="KW-0175">Coiled coil</keyword>
<keyword evidence="4" id="KW-1185">Reference proteome</keyword>
<feature type="coiled-coil region" evidence="1">
    <location>
        <begin position="53"/>
        <end position="80"/>
    </location>
</feature>
<proteinExistence type="predicted"/>
<accession>A0AAD1UFZ7</accession>
<dbReference type="EMBL" id="CAMPGE010009782">
    <property type="protein sequence ID" value="CAI2368646.1"/>
    <property type="molecule type" value="Genomic_DNA"/>
</dbReference>
<dbReference type="Proteomes" id="UP001295684">
    <property type="component" value="Unassembled WGS sequence"/>
</dbReference>
<sequence>MELGYDKIQNDCAKRDTEYLIRENIILKKEISVLTEQLIDKNKAIDETILKVIQLQRDRIRNLENEYDDLYDKYEQEMRKGSKQISVADIIDQKVQKETEEIMSKTTNEGLQEVIKEYAKQISTLKAKITEQGAQILLGKDDSSSQKPYGYDKKAPKMGVIKRPSLNPKHLAPIRDSRSLSRDSHYEANQTFDNADKSPIWSRNQFNDNNPYNNIHMTPQLGTNKERKMGHPSSMKLTSAMKRPSAANKNVYNGRSMYRKF</sequence>
<evidence type="ECO:0000256" key="2">
    <source>
        <dbReference type="SAM" id="MobiDB-lite"/>
    </source>
</evidence>